<proteinExistence type="predicted"/>
<organism evidence="2 3">
    <name type="scientific">Bremia lactucae</name>
    <name type="common">Lettuce downy mildew</name>
    <dbReference type="NCBI Taxonomy" id="4779"/>
    <lineage>
        <taxon>Eukaryota</taxon>
        <taxon>Sar</taxon>
        <taxon>Stramenopiles</taxon>
        <taxon>Oomycota</taxon>
        <taxon>Peronosporomycetes</taxon>
        <taxon>Peronosporales</taxon>
        <taxon>Peronosporaceae</taxon>
        <taxon>Bremia</taxon>
    </lineage>
</organism>
<sequence length="314" mass="35878">MDFMKSTSCCMDDLPKVYTGIADSTRHAGIMGVLHDNTLVDVRPFEEETGNEDDDRNARFNLELRETLEYLSGFIDCTYTPTLCHGVRIRIPTEALIARAHDIIEVSTADESEFAYTGECHIAETLEYLNSSQPWIFHFCGIVSAIRSANVVEMILMWLTMKGHERPSLHVFEGRRVISMAITPGCLMRPVSSLECPPQRWDELDWVDSLTFSTPAMMELYDYERPSTEQPLTLARISHVNTGHLQTKNRDDVDNNKQAQEMEVFNHNGYVQHPLPPRRPRVQTGGKLGDKDRWFRPADSAVVMAEELQIESRR</sequence>
<protein>
    <submittedName>
        <fullName evidence="2">Uncharacterized protein</fullName>
    </submittedName>
</protein>
<dbReference type="Proteomes" id="UP000294530">
    <property type="component" value="Unassembled WGS sequence"/>
</dbReference>
<evidence type="ECO:0000313" key="3">
    <source>
        <dbReference type="Proteomes" id="UP000294530"/>
    </source>
</evidence>
<name>A0A976FLY6_BRELC</name>
<accession>A0A976FLY6</accession>
<comment type="caution">
    <text evidence="2">The sequence shown here is derived from an EMBL/GenBank/DDBJ whole genome shotgun (WGS) entry which is preliminary data.</text>
</comment>
<dbReference type="RefSeq" id="XP_067818746.1">
    <property type="nucleotide sequence ID" value="XM_067962045.1"/>
</dbReference>
<dbReference type="EMBL" id="SHOA02000002">
    <property type="protein sequence ID" value="TDH69247.1"/>
    <property type="molecule type" value="Genomic_DNA"/>
</dbReference>
<feature type="region of interest" description="Disordered" evidence="1">
    <location>
        <begin position="273"/>
        <end position="293"/>
    </location>
</feature>
<keyword evidence="3" id="KW-1185">Reference proteome</keyword>
<gene>
    <name evidence="2" type="ORF">CCR75_003954</name>
</gene>
<dbReference type="KEGG" id="blac:94347716"/>
<dbReference type="GeneID" id="94347716"/>
<dbReference type="AlphaFoldDB" id="A0A976FLY6"/>
<reference evidence="2 3" key="1">
    <citation type="journal article" date="2021" name="Genome Biol.">
        <title>AFLAP: assembly-free linkage analysis pipeline using k-mers from genome sequencing data.</title>
        <authorList>
            <person name="Fletcher K."/>
            <person name="Zhang L."/>
            <person name="Gil J."/>
            <person name="Han R."/>
            <person name="Cavanaugh K."/>
            <person name="Michelmore R."/>
        </authorList>
    </citation>
    <scope>NUCLEOTIDE SEQUENCE [LARGE SCALE GENOMIC DNA]</scope>
    <source>
        <strain evidence="2 3">SF5</strain>
    </source>
</reference>
<evidence type="ECO:0000313" key="2">
    <source>
        <dbReference type="EMBL" id="TDH69247.1"/>
    </source>
</evidence>
<evidence type="ECO:0000256" key="1">
    <source>
        <dbReference type="SAM" id="MobiDB-lite"/>
    </source>
</evidence>